<dbReference type="GO" id="GO:0032259">
    <property type="term" value="P:methylation"/>
    <property type="evidence" value="ECO:0007669"/>
    <property type="project" value="UniProtKB-KW"/>
</dbReference>
<protein>
    <submittedName>
        <fullName evidence="2">Class I SAM-dependent methyltransferase</fullName>
    </submittedName>
</protein>
<dbReference type="InterPro" id="IPR050508">
    <property type="entry name" value="Methyltransf_Superfamily"/>
</dbReference>
<evidence type="ECO:0000313" key="3">
    <source>
        <dbReference type="Proteomes" id="UP000615026"/>
    </source>
</evidence>
<proteinExistence type="predicted"/>
<dbReference type="GO" id="GO:0008168">
    <property type="term" value="F:methyltransferase activity"/>
    <property type="evidence" value="ECO:0007669"/>
    <property type="project" value="UniProtKB-KW"/>
</dbReference>
<sequence length="273" mass="31417">MIMSLSSQKKEKTYNIAYEPDLVPPLNLMDSEGIDTIEEWFRWAEEWSMLLRIYGKLNANTSVLEIGCGLGRIAFPLRYLLIGTGSYDGFDISKYKIDFLKEKFSTAHPRFRFAWADILNTYYNPDGKTKSTEFRFPYPSASFELVYAASVFTHLLPENTQHYFKEAARVLKDKGRCVFSFFLLDNYVSGNPRPLGFNNSIFEFEHSYEDWDDKFAIANPENVEEMTAYRLSLIEEFARKAGLKLSQEPVPGLWSGNALQPIGAQDIVILEKI</sequence>
<evidence type="ECO:0000259" key="1">
    <source>
        <dbReference type="Pfam" id="PF13649"/>
    </source>
</evidence>
<comment type="caution">
    <text evidence="2">The sequence shown here is derived from an EMBL/GenBank/DDBJ whole genome shotgun (WGS) entry which is preliminary data.</text>
</comment>
<dbReference type="CDD" id="cd02440">
    <property type="entry name" value="AdoMet_MTases"/>
    <property type="match status" value="1"/>
</dbReference>
<reference evidence="2" key="1">
    <citation type="submission" date="2020-10" db="EMBL/GenBank/DDBJ databases">
        <authorList>
            <person name="Castelo-Branco R."/>
            <person name="Eusebio N."/>
            <person name="Adriana R."/>
            <person name="Vieira A."/>
            <person name="Brugerolle De Fraissinette N."/>
            <person name="Rezende De Castro R."/>
            <person name="Schneider M.P."/>
            <person name="Vasconcelos V."/>
            <person name="Leao P.N."/>
        </authorList>
    </citation>
    <scope>NUCLEOTIDE SEQUENCE</scope>
    <source>
        <strain evidence="2">LEGE 11479</strain>
    </source>
</reference>
<dbReference type="InterPro" id="IPR041698">
    <property type="entry name" value="Methyltransf_25"/>
</dbReference>
<keyword evidence="3" id="KW-1185">Reference proteome</keyword>
<gene>
    <name evidence="2" type="ORF">IQ260_07395</name>
</gene>
<name>A0A928WZY3_LEPEC</name>
<organism evidence="2 3">
    <name type="scientific">Leptolyngbya cf. ectocarpi LEGE 11479</name>
    <dbReference type="NCBI Taxonomy" id="1828722"/>
    <lineage>
        <taxon>Bacteria</taxon>
        <taxon>Bacillati</taxon>
        <taxon>Cyanobacteriota</taxon>
        <taxon>Cyanophyceae</taxon>
        <taxon>Leptolyngbyales</taxon>
        <taxon>Leptolyngbyaceae</taxon>
        <taxon>Leptolyngbya group</taxon>
        <taxon>Leptolyngbya</taxon>
    </lineage>
</organism>
<dbReference type="Pfam" id="PF13649">
    <property type="entry name" value="Methyltransf_25"/>
    <property type="match status" value="1"/>
</dbReference>
<accession>A0A928WZY3</accession>
<dbReference type="Proteomes" id="UP000615026">
    <property type="component" value="Unassembled WGS sequence"/>
</dbReference>
<dbReference type="EMBL" id="JADEXP010000044">
    <property type="protein sequence ID" value="MBE9066474.1"/>
    <property type="molecule type" value="Genomic_DNA"/>
</dbReference>
<dbReference type="AlphaFoldDB" id="A0A928WZY3"/>
<dbReference type="InterPro" id="IPR029063">
    <property type="entry name" value="SAM-dependent_MTases_sf"/>
</dbReference>
<evidence type="ECO:0000313" key="2">
    <source>
        <dbReference type="EMBL" id="MBE9066474.1"/>
    </source>
</evidence>
<feature type="domain" description="Methyltransferase" evidence="1">
    <location>
        <begin position="63"/>
        <end position="175"/>
    </location>
</feature>
<dbReference type="PANTHER" id="PTHR42912">
    <property type="entry name" value="METHYLTRANSFERASE"/>
    <property type="match status" value="1"/>
</dbReference>
<dbReference type="PANTHER" id="PTHR42912:SF98">
    <property type="entry name" value="UNCHARACTERISED METHYLTRANSFERASE RV1498C"/>
    <property type="match status" value="1"/>
</dbReference>
<keyword evidence="2" id="KW-0808">Transferase</keyword>
<dbReference type="Gene3D" id="3.40.50.150">
    <property type="entry name" value="Vaccinia Virus protein VP39"/>
    <property type="match status" value="1"/>
</dbReference>
<dbReference type="SUPFAM" id="SSF53335">
    <property type="entry name" value="S-adenosyl-L-methionine-dependent methyltransferases"/>
    <property type="match status" value="1"/>
</dbReference>
<keyword evidence="2" id="KW-0489">Methyltransferase</keyword>